<keyword evidence="1" id="KW-0472">Membrane</keyword>
<proteinExistence type="predicted"/>
<keyword evidence="1" id="KW-1133">Transmembrane helix</keyword>
<dbReference type="InterPro" id="IPR016768">
    <property type="entry name" value="UCP019883"/>
</dbReference>
<evidence type="ECO:0000313" key="2">
    <source>
        <dbReference type="EMBL" id="TQE99981.1"/>
    </source>
</evidence>
<organism evidence="2 3">
    <name type="scientific">Spiribacter salinus</name>
    <dbReference type="NCBI Taxonomy" id="1335746"/>
    <lineage>
        <taxon>Bacteria</taxon>
        <taxon>Pseudomonadati</taxon>
        <taxon>Pseudomonadota</taxon>
        <taxon>Gammaproteobacteria</taxon>
        <taxon>Chromatiales</taxon>
        <taxon>Ectothiorhodospiraceae</taxon>
        <taxon>Spiribacter</taxon>
    </lineage>
</organism>
<keyword evidence="1" id="KW-0812">Transmembrane</keyword>
<name>A0A540VT99_9GAMM</name>
<dbReference type="AlphaFoldDB" id="A0A540VT99"/>
<protein>
    <submittedName>
        <fullName evidence="2">DUF2818 family protein</fullName>
    </submittedName>
</protein>
<evidence type="ECO:0000256" key="1">
    <source>
        <dbReference type="SAM" id="Phobius"/>
    </source>
</evidence>
<reference evidence="2 3" key="1">
    <citation type="submission" date="2019-06" db="EMBL/GenBank/DDBJ databases">
        <title>Metagenome assembled Genome of Spiribacter salinus SL48-SHIP from the microbial mat of Salt Lake 48 (Novosibirsk region, Russia).</title>
        <authorList>
            <person name="Shipova A."/>
            <person name="Rozanov A.S."/>
            <person name="Bryanskaya A.V."/>
            <person name="Peltek S.E."/>
        </authorList>
    </citation>
    <scope>NUCLEOTIDE SEQUENCE [LARGE SCALE GENOMIC DNA]</scope>
    <source>
        <strain evidence="2">SL48-SHIP-2</strain>
    </source>
</reference>
<dbReference type="STRING" id="1260251.SPISAL_03165"/>
<dbReference type="EMBL" id="VIFK01000029">
    <property type="protein sequence ID" value="TQE99981.1"/>
    <property type="molecule type" value="Genomic_DNA"/>
</dbReference>
<dbReference type="PIRSF" id="PIRSF019883">
    <property type="entry name" value="UCP019883"/>
    <property type="match status" value="1"/>
</dbReference>
<feature type="transmembrane region" description="Helical" evidence="1">
    <location>
        <begin position="73"/>
        <end position="94"/>
    </location>
</feature>
<dbReference type="Pfam" id="PF10993">
    <property type="entry name" value="DUF2818"/>
    <property type="match status" value="1"/>
</dbReference>
<gene>
    <name evidence="2" type="ORF">FKY71_05745</name>
</gene>
<dbReference type="Proteomes" id="UP000315400">
    <property type="component" value="Unassembled WGS sequence"/>
</dbReference>
<sequence length="111" mass="12417">MSSGLAIALLLVVALVAANLPWVSDRVGLVYRAPGGRKREWVRLIEWSVLFGLVALVGAGLEMRTQGQLQAQGWEFWVIGLCLFAVFALPGFIYHHDLRRRLAKRHPRVSP</sequence>
<accession>A0A540VT99</accession>
<evidence type="ECO:0000313" key="3">
    <source>
        <dbReference type="Proteomes" id="UP000315400"/>
    </source>
</evidence>
<feature type="transmembrane region" description="Helical" evidence="1">
    <location>
        <begin position="41"/>
        <end position="61"/>
    </location>
</feature>
<comment type="caution">
    <text evidence="2">The sequence shown here is derived from an EMBL/GenBank/DDBJ whole genome shotgun (WGS) entry which is preliminary data.</text>
</comment>